<dbReference type="InterPro" id="IPR036291">
    <property type="entry name" value="NAD(P)-bd_dom_sf"/>
</dbReference>
<protein>
    <submittedName>
        <fullName evidence="5">UDP-N-acetyl-D-glucosamine 6-dehydrogenase</fullName>
        <ecNumber evidence="5">1.1.1.136</ecNumber>
    </submittedName>
</protein>
<dbReference type="Proteomes" id="UP000244924">
    <property type="component" value="Unassembled WGS sequence"/>
</dbReference>
<proteinExistence type="inferred from homology"/>
<dbReference type="Pfam" id="PF00984">
    <property type="entry name" value="UDPG_MGDP_dh"/>
    <property type="match status" value="1"/>
</dbReference>
<dbReference type="SMART" id="SM00984">
    <property type="entry name" value="UDPG_MGDP_dh_C"/>
    <property type="match status" value="1"/>
</dbReference>
<accession>A0A2R8B2H9</accession>
<evidence type="ECO:0000259" key="4">
    <source>
        <dbReference type="SMART" id="SM00984"/>
    </source>
</evidence>
<dbReference type="GO" id="GO:0000271">
    <property type="term" value="P:polysaccharide biosynthetic process"/>
    <property type="evidence" value="ECO:0007669"/>
    <property type="project" value="InterPro"/>
</dbReference>
<dbReference type="Pfam" id="PF03720">
    <property type="entry name" value="UDPG_MGDP_dh_C"/>
    <property type="match status" value="1"/>
</dbReference>
<evidence type="ECO:0000256" key="3">
    <source>
        <dbReference type="PIRNR" id="PIRNR000124"/>
    </source>
</evidence>
<dbReference type="NCBIfam" id="TIGR03026">
    <property type="entry name" value="NDP-sugDHase"/>
    <property type="match status" value="1"/>
</dbReference>
<keyword evidence="6" id="KW-1185">Reference proteome</keyword>
<organism evidence="5 6">
    <name type="scientific">Albidovulum aquaemixtae</name>
    <dbReference type="NCBI Taxonomy" id="1542388"/>
    <lineage>
        <taxon>Bacteria</taxon>
        <taxon>Pseudomonadati</taxon>
        <taxon>Pseudomonadota</taxon>
        <taxon>Alphaproteobacteria</taxon>
        <taxon>Rhodobacterales</taxon>
        <taxon>Paracoccaceae</taxon>
        <taxon>Albidovulum</taxon>
    </lineage>
</organism>
<feature type="domain" description="UDP-glucose/GDP-mannose dehydrogenase C-terminal" evidence="4">
    <location>
        <begin position="336"/>
        <end position="436"/>
    </location>
</feature>
<gene>
    <name evidence="5" type="primary">wbpA</name>
    <name evidence="5" type="ORF">DEA8626_00340</name>
</gene>
<evidence type="ECO:0000256" key="2">
    <source>
        <dbReference type="ARBA" id="ARBA00023027"/>
    </source>
</evidence>
<dbReference type="InterPro" id="IPR017476">
    <property type="entry name" value="UDP-Glc/GDP-Man"/>
</dbReference>
<dbReference type="InterPro" id="IPR014027">
    <property type="entry name" value="UDP-Glc/GDP-Man_DH_C"/>
</dbReference>
<dbReference type="PANTHER" id="PTHR43491">
    <property type="entry name" value="UDP-N-ACETYL-D-MANNOSAMINE DEHYDROGENASE"/>
    <property type="match status" value="1"/>
</dbReference>
<dbReference type="Gene3D" id="3.40.50.720">
    <property type="entry name" value="NAD(P)-binding Rossmann-like Domain"/>
    <property type="match status" value="2"/>
</dbReference>
<evidence type="ECO:0000256" key="1">
    <source>
        <dbReference type="ARBA" id="ARBA00023002"/>
    </source>
</evidence>
<dbReference type="EC" id="1.1.1.136" evidence="5"/>
<dbReference type="GO" id="GO:0047004">
    <property type="term" value="F:UDP-N-acetylglucosamine 6-dehydrogenase activity"/>
    <property type="evidence" value="ECO:0007669"/>
    <property type="project" value="UniProtKB-EC"/>
</dbReference>
<dbReference type="PIRSF" id="PIRSF000124">
    <property type="entry name" value="UDPglc_GDPman_dh"/>
    <property type="match status" value="1"/>
</dbReference>
<dbReference type="PIRSF" id="PIRSF500136">
    <property type="entry name" value="UDP_ManNAc_DH"/>
    <property type="match status" value="1"/>
</dbReference>
<dbReference type="GO" id="GO:0051287">
    <property type="term" value="F:NAD binding"/>
    <property type="evidence" value="ECO:0007669"/>
    <property type="project" value="InterPro"/>
</dbReference>
<dbReference type="InterPro" id="IPR036220">
    <property type="entry name" value="UDP-Glc/GDP-Man_DH_C_sf"/>
</dbReference>
<dbReference type="PANTHER" id="PTHR43491:SF1">
    <property type="entry name" value="UDP-N-ACETYL-D-MANNOSAMINE DEHYDROGENASE"/>
    <property type="match status" value="1"/>
</dbReference>
<comment type="similarity">
    <text evidence="3">Belongs to the UDP-glucose/GDP-mannose dehydrogenase family.</text>
</comment>
<keyword evidence="1 5" id="KW-0560">Oxidoreductase</keyword>
<dbReference type="InterPro" id="IPR028359">
    <property type="entry name" value="UDP_ManNAc/GlcNAc_DH"/>
</dbReference>
<dbReference type="OrthoDB" id="9803238at2"/>
<keyword evidence="2" id="KW-0520">NAD</keyword>
<dbReference type="AlphaFoldDB" id="A0A2R8B2H9"/>
<reference evidence="5 6" key="1">
    <citation type="submission" date="2018-03" db="EMBL/GenBank/DDBJ databases">
        <authorList>
            <person name="Keele B.F."/>
        </authorList>
    </citation>
    <scope>NUCLEOTIDE SEQUENCE [LARGE SCALE GENOMIC DNA]</scope>
    <source>
        <strain evidence="5 6">CECT 8626</strain>
    </source>
</reference>
<dbReference type="EMBL" id="OMOQ01000001">
    <property type="protein sequence ID" value="SPH16826.1"/>
    <property type="molecule type" value="Genomic_DNA"/>
</dbReference>
<dbReference type="InterPro" id="IPR014026">
    <property type="entry name" value="UDP-Glc/GDP-Man_DH_dimer"/>
</dbReference>
<sequence>MTNAFSLYSTLKERIVRRDAHVATIGLGYVGLPLALTISEAGFRTTGLDLNKPRVDAINAGERVISYFPEDRIRNAVADGKFAASADPSDIGTADIVLICVPTPLSSAREPDLSYVIRAAEGAAAWLRPGQLIVLESTVWPGATATVIKPILERGGLRAGEDFFLAFSPEREDPGNAHFSTQSIPKIVGADDQKSRELVEQFYSQIVEKAVPVSSLATAEAVKLAENSFRTVNIALVNEMKVAFEAMGVDIWEVVSAAATKPFGYMPFYPGPGIGGDCIPVSPVYLSWRARDVGSSLPIVDLARANNDGAPELIAGRVNAELTADRRDGAKGARVLILGISYKKNIEDTRESPALAILNCLEKMGARCDYYDPYFPVMPVTRDHPDLAERRSVALTAETVASYDAVLVTTDHSDVDYALVAQSARLVLDTRNVFAALGLRPSAGRIVKT</sequence>
<dbReference type="GO" id="GO:0016628">
    <property type="term" value="F:oxidoreductase activity, acting on the CH-CH group of donors, NAD or NADP as acceptor"/>
    <property type="evidence" value="ECO:0007669"/>
    <property type="project" value="InterPro"/>
</dbReference>
<dbReference type="InterPro" id="IPR001732">
    <property type="entry name" value="UDP-Glc/GDP-Man_DH_N"/>
</dbReference>
<name>A0A2R8B2H9_9RHOB</name>
<dbReference type="SUPFAM" id="SSF52413">
    <property type="entry name" value="UDP-glucose/GDP-mannose dehydrogenase C-terminal domain"/>
    <property type="match status" value="1"/>
</dbReference>
<dbReference type="SUPFAM" id="SSF48179">
    <property type="entry name" value="6-phosphogluconate dehydrogenase C-terminal domain-like"/>
    <property type="match status" value="1"/>
</dbReference>
<evidence type="ECO:0000313" key="6">
    <source>
        <dbReference type="Proteomes" id="UP000244924"/>
    </source>
</evidence>
<dbReference type="SUPFAM" id="SSF51735">
    <property type="entry name" value="NAD(P)-binding Rossmann-fold domains"/>
    <property type="match status" value="1"/>
</dbReference>
<dbReference type="InterPro" id="IPR008927">
    <property type="entry name" value="6-PGluconate_DH-like_C_sf"/>
</dbReference>
<dbReference type="Pfam" id="PF03721">
    <property type="entry name" value="UDPG_MGDP_dh_N"/>
    <property type="match status" value="1"/>
</dbReference>
<evidence type="ECO:0000313" key="5">
    <source>
        <dbReference type="EMBL" id="SPH16826.1"/>
    </source>
</evidence>